<feature type="domain" description="C2H2-type" evidence="8">
    <location>
        <begin position="45"/>
        <end position="74"/>
    </location>
</feature>
<dbReference type="STRING" id="398673.A0A2P4ZEX5"/>
<keyword evidence="3 6" id="KW-0863">Zinc-finger</keyword>
<dbReference type="PANTHER" id="PTHR14003">
    <property type="entry name" value="TRANSCRIPTIONAL REPRESSOR PROTEIN YY"/>
    <property type="match status" value="1"/>
</dbReference>
<keyword evidence="4" id="KW-0862">Zinc</keyword>
<evidence type="ECO:0000313" key="10">
    <source>
        <dbReference type="Proteomes" id="UP000054821"/>
    </source>
</evidence>
<feature type="domain" description="C2H2-type" evidence="8">
    <location>
        <begin position="15"/>
        <end position="44"/>
    </location>
</feature>
<evidence type="ECO:0000256" key="6">
    <source>
        <dbReference type="PROSITE-ProRule" id="PRU00042"/>
    </source>
</evidence>
<feature type="compositionally biased region" description="Low complexity" evidence="7">
    <location>
        <begin position="143"/>
        <end position="153"/>
    </location>
</feature>
<organism evidence="9 10">
    <name type="scientific">Trichoderma gamsii</name>
    <dbReference type="NCBI Taxonomy" id="398673"/>
    <lineage>
        <taxon>Eukaryota</taxon>
        <taxon>Fungi</taxon>
        <taxon>Dikarya</taxon>
        <taxon>Ascomycota</taxon>
        <taxon>Pezizomycotina</taxon>
        <taxon>Sordariomycetes</taxon>
        <taxon>Hypocreomycetidae</taxon>
        <taxon>Hypocreales</taxon>
        <taxon>Hypocreaceae</taxon>
        <taxon>Trichoderma</taxon>
    </lineage>
</organism>
<dbReference type="FunFam" id="3.30.160.60:FF:000100">
    <property type="entry name" value="Zinc finger 45-like"/>
    <property type="match status" value="1"/>
</dbReference>
<dbReference type="Pfam" id="PF00096">
    <property type="entry name" value="zf-C2H2"/>
    <property type="match status" value="2"/>
</dbReference>
<protein>
    <recommendedName>
        <fullName evidence="5">C2H2 type master regulator of conidiophore development brlA</fullName>
    </recommendedName>
</protein>
<dbReference type="GO" id="GO:0005667">
    <property type="term" value="C:transcription regulator complex"/>
    <property type="evidence" value="ECO:0007669"/>
    <property type="project" value="TreeGrafter"/>
</dbReference>
<dbReference type="PROSITE" id="PS00028">
    <property type="entry name" value="ZINC_FINGER_C2H2_1"/>
    <property type="match status" value="3"/>
</dbReference>
<dbReference type="FunFam" id="3.30.160.60:FF:000072">
    <property type="entry name" value="zinc finger protein 143 isoform X1"/>
    <property type="match status" value="1"/>
</dbReference>
<accession>A0A2P4ZEX5</accession>
<evidence type="ECO:0000313" key="9">
    <source>
        <dbReference type="EMBL" id="PON22817.1"/>
    </source>
</evidence>
<dbReference type="AlphaFoldDB" id="A0A2P4ZEX5"/>
<feature type="domain" description="C2H2-type" evidence="8">
    <location>
        <begin position="75"/>
        <end position="104"/>
    </location>
</feature>
<dbReference type="Gene3D" id="3.30.160.60">
    <property type="entry name" value="Classic Zinc Finger"/>
    <property type="match status" value="3"/>
</dbReference>
<dbReference type="GO" id="GO:0000978">
    <property type="term" value="F:RNA polymerase II cis-regulatory region sequence-specific DNA binding"/>
    <property type="evidence" value="ECO:0007669"/>
    <property type="project" value="TreeGrafter"/>
</dbReference>
<proteinExistence type="predicted"/>
<reference evidence="9 10" key="1">
    <citation type="journal article" date="2016" name="Genome Announc.">
        <title>Draft Whole-Genome Sequence of Trichoderma gamsii T6085, a Promising Biocontrol Agent of Fusarium Head Blight on Wheat.</title>
        <authorList>
            <person name="Baroncelli R."/>
            <person name="Zapparata A."/>
            <person name="Piaggeschi G."/>
            <person name="Sarrocco S."/>
            <person name="Vannacci G."/>
        </authorList>
    </citation>
    <scope>NUCLEOTIDE SEQUENCE [LARGE SCALE GENOMIC DNA]</scope>
    <source>
        <strain evidence="9 10">T6085</strain>
    </source>
</reference>
<dbReference type="FunFam" id="3.30.160.60:FF:000125">
    <property type="entry name" value="Putative zinc finger protein 143"/>
    <property type="match status" value="1"/>
</dbReference>
<evidence type="ECO:0000256" key="3">
    <source>
        <dbReference type="ARBA" id="ARBA00022771"/>
    </source>
</evidence>
<dbReference type="GO" id="GO:0008270">
    <property type="term" value="F:zinc ion binding"/>
    <property type="evidence" value="ECO:0007669"/>
    <property type="project" value="UniProtKB-KW"/>
</dbReference>
<dbReference type="SMART" id="SM00355">
    <property type="entry name" value="ZnF_C2H2"/>
    <property type="match status" value="3"/>
</dbReference>
<feature type="region of interest" description="Disordered" evidence="7">
    <location>
        <begin position="133"/>
        <end position="170"/>
    </location>
</feature>
<gene>
    <name evidence="9" type="ORF">TGAM01_v208297</name>
</gene>
<evidence type="ECO:0000259" key="8">
    <source>
        <dbReference type="PROSITE" id="PS50157"/>
    </source>
</evidence>
<name>A0A2P4ZEX5_9HYPO</name>
<dbReference type="PROSITE" id="PS50157">
    <property type="entry name" value="ZINC_FINGER_C2H2_2"/>
    <property type="match status" value="3"/>
</dbReference>
<dbReference type="PANTHER" id="PTHR14003:SF19">
    <property type="entry name" value="YY2 TRANSCRIPTION FACTOR"/>
    <property type="match status" value="1"/>
</dbReference>
<evidence type="ECO:0000256" key="2">
    <source>
        <dbReference type="ARBA" id="ARBA00022737"/>
    </source>
</evidence>
<dbReference type="InterPro" id="IPR013087">
    <property type="entry name" value="Znf_C2H2_type"/>
</dbReference>
<dbReference type="GeneID" id="36347759"/>
<sequence length="329" mass="37859">MISQRLLCEPDLRPFRCKWESCTKAFKRRSDLTRHYKIHTDDRPHPCTAPGCEKRFIQRSALVVHTRTHTGEKPHECQYLGCIKRFSDSSSLSRHRHVHARKRPRRCGHIECPKGLCRRKFLVKQENQLQQRNFFHAPRGESISDSESSRSPSTTAQPDTPKPLQDNSIPQVSIFQGRATAYSPSVDPMDEQEYGYDMDKLFDNNGLLTAEYHCLTEQVRQPTINMTGSSLSFASTSNRGATTLQGNPLFHFVMPPYDEISHDYPLLNNFNTSSMEQLERAMVYPQQAQQSQHQMSIAAHQISNHTIEDYTSPALIKSEPWFGFETLFI</sequence>
<dbReference type="Proteomes" id="UP000054821">
    <property type="component" value="Unassembled WGS sequence"/>
</dbReference>
<dbReference type="GO" id="GO:0000785">
    <property type="term" value="C:chromatin"/>
    <property type="evidence" value="ECO:0007669"/>
    <property type="project" value="TreeGrafter"/>
</dbReference>
<keyword evidence="1" id="KW-0479">Metal-binding</keyword>
<keyword evidence="2" id="KW-0677">Repeat</keyword>
<dbReference type="SUPFAM" id="SSF57667">
    <property type="entry name" value="beta-beta-alpha zinc fingers"/>
    <property type="match status" value="2"/>
</dbReference>
<evidence type="ECO:0000256" key="4">
    <source>
        <dbReference type="ARBA" id="ARBA00022833"/>
    </source>
</evidence>
<evidence type="ECO:0000256" key="7">
    <source>
        <dbReference type="SAM" id="MobiDB-lite"/>
    </source>
</evidence>
<evidence type="ECO:0000256" key="1">
    <source>
        <dbReference type="ARBA" id="ARBA00022723"/>
    </source>
</evidence>
<comment type="caution">
    <text evidence="9">The sequence shown here is derived from an EMBL/GenBank/DDBJ whole genome shotgun (WGS) entry which is preliminary data.</text>
</comment>
<dbReference type="InterPro" id="IPR036236">
    <property type="entry name" value="Znf_C2H2_sf"/>
</dbReference>
<keyword evidence="10" id="KW-1185">Reference proteome</keyword>
<dbReference type="EMBL" id="JPDN02000034">
    <property type="protein sequence ID" value="PON22817.1"/>
    <property type="molecule type" value="Genomic_DNA"/>
</dbReference>
<dbReference type="RefSeq" id="XP_024404954.1">
    <property type="nucleotide sequence ID" value="XM_024550297.1"/>
</dbReference>
<evidence type="ECO:0000256" key="5">
    <source>
        <dbReference type="ARBA" id="ARBA00044085"/>
    </source>
</evidence>
<dbReference type="GO" id="GO:0000981">
    <property type="term" value="F:DNA-binding transcription factor activity, RNA polymerase II-specific"/>
    <property type="evidence" value="ECO:0007669"/>
    <property type="project" value="UniProtKB-ARBA"/>
</dbReference>